<evidence type="ECO:0000256" key="4">
    <source>
        <dbReference type="ARBA" id="ARBA00023136"/>
    </source>
</evidence>
<dbReference type="InterPro" id="IPR026841">
    <property type="entry name" value="Aur1/Ipt1"/>
</dbReference>
<feature type="transmembrane region" description="Helical" evidence="5">
    <location>
        <begin position="199"/>
        <end position="219"/>
    </location>
</feature>
<comment type="caution">
    <text evidence="8">The sequence shown here is derived from an EMBL/GenBank/DDBJ whole genome shotgun (WGS) entry which is preliminary data.</text>
</comment>
<organism evidence="8 9">
    <name type="scientific">Mycobacterium paragordonae</name>
    <dbReference type="NCBI Taxonomy" id="1389713"/>
    <lineage>
        <taxon>Bacteria</taxon>
        <taxon>Bacillati</taxon>
        <taxon>Actinomycetota</taxon>
        <taxon>Actinomycetes</taxon>
        <taxon>Mycobacteriales</taxon>
        <taxon>Mycobacteriaceae</taxon>
        <taxon>Mycobacterium</taxon>
    </lineage>
</organism>
<dbReference type="Proteomes" id="UP001229081">
    <property type="component" value="Unassembled WGS sequence"/>
</dbReference>
<feature type="transmembrane region" description="Helical" evidence="5">
    <location>
        <begin position="55"/>
        <end position="74"/>
    </location>
</feature>
<dbReference type="Pfam" id="PF19356">
    <property type="entry name" value="DUF5933"/>
    <property type="match status" value="1"/>
</dbReference>
<feature type="transmembrane region" description="Helical" evidence="5">
    <location>
        <begin position="81"/>
        <end position="100"/>
    </location>
</feature>
<comment type="subcellular location">
    <subcellularLocation>
        <location evidence="1">Membrane</location>
        <topology evidence="1">Multi-pass membrane protein</topology>
    </subcellularLocation>
</comment>
<dbReference type="GO" id="GO:0016020">
    <property type="term" value="C:membrane"/>
    <property type="evidence" value="ECO:0007669"/>
    <property type="project" value="UniProtKB-SubCell"/>
</dbReference>
<dbReference type="EMBL" id="JAUFSA010000001">
    <property type="protein sequence ID" value="MDP7736450.1"/>
    <property type="molecule type" value="Genomic_DNA"/>
</dbReference>
<keyword evidence="2 5" id="KW-0812">Transmembrane</keyword>
<dbReference type="InterPro" id="IPR052185">
    <property type="entry name" value="IPC_Synthase-Related"/>
</dbReference>
<evidence type="ECO:0000313" key="8">
    <source>
        <dbReference type="EMBL" id="MDP7736450.1"/>
    </source>
</evidence>
<dbReference type="RefSeq" id="WP_133436976.1">
    <property type="nucleotide sequence ID" value="NZ_JAUFSA010000001.1"/>
</dbReference>
<dbReference type="Pfam" id="PF14378">
    <property type="entry name" value="PAP2_3"/>
    <property type="match status" value="1"/>
</dbReference>
<sequence>MFTGELRGAQWRSQATRLWAPTAVALIAAVVIGLQVTASGAGFVGPLRSLAGDYFGTPTSATVPWVGLGVAMVGLSARYRVWSLSVAAALDIVFAAVRVARGGALTLGNGPLIVLTGLAVLVVWRRWARAEQSTALRGVAFGLLLIIATKVGDSWLRITAILRPVVMDEYALLADHALAQPSWLLGRLLHVGGPVFNAALHWVYIELPVAAMVVAIYQLRNVSIGGWPRHFLIPTFLVLGLIGPLIYVFFPLVGPDFAFGSAGRGFEVGDFWPHAVPRINLSPRAIAFDGSTPRNCMPSMHTAWALAVFLHSRGGPRWLRMGGALWLVCTVAATLGFGYHYGVDLLAGGVLCLTVESALREPVRDRIGWRIGMTAFGAAFLAALLVCCRYFAEEMARFAVPFGLLIIGALVAFSAAFYATYFGRPARPAKDRSLPVPGVFVGQGSSAVS</sequence>
<feature type="transmembrane region" description="Helical" evidence="5">
    <location>
        <begin position="398"/>
        <end position="422"/>
    </location>
</feature>
<feature type="transmembrane region" description="Helical" evidence="5">
    <location>
        <begin position="324"/>
        <end position="355"/>
    </location>
</feature>
<feature type="transmembrane region" description="Helical" evidence="5">
    <location>
        <begin position="106"/>
        <end position="124"/>
    </location>
</feature>
<accession>A0A4R5WN56</accession>
<feature type="transmembrane region" description="Helical" evidence="5">
    <location>
        <begin position="231"/>
        <end position="250"/>
    </location>
</feature>
<dbReference type="CDD" id="cd03386">
    <property type="entry name" value="PAP2_Aur1_like"/>
    <property type="match status" value="1"/>
</dbReference>
<proteinExistence type="predicted"/>
<evidence type="ECO:0000256" key="5">
    <source>
        <dbReference type="SAM" id="Phobius"/>
    </source>
</evidence>
<feature type="domain" description="Inositolphosphotransferase Aur1/Ipt1" evidence="6">
    <location>
        <begin position="192"/>
        <end position="353"/>
    </location>
</feature>
<evidence type="ECO:0000259" key="7">
    <source>
        <dbReference type="Pfam" id="PF19356"/>
    </source>
</evidence>
<gene>
    <name evidence="8" type="ORF">QXL92_17055</name>
</gene>
<evidence type="ECO:0000256" key="3">
    <source>
        <dbReference type="ARBA" id="ARBA00022989"/>
    </source>
</evidence>
<evidence type="ECO:0000259" key="6">
    <source>
        <dbReference type="Pfam" id="PF14378"/>
    </source>
</evidence>
<feature type="transmembrane region" description="Helical" evidence="5">
    <location>
        <begin position="367"/>
        <end position="392"/>
    </location>
</feature>
<feature type="domain" description="DUF5933" evidence="7">
    <location>
        <begin position="18"/>
        <end position="158"/>
    </location>
</feature>
<dbReference type="PANTHER" id="PTHR31310">
    <property type="match status" value="1"/>
</dbReference>
<feature type="transmembrane region" description="Helical" evidence="5">
    <location>
        <begin position="20"/>
        <end position="43"/>
    </location>
</feature>
<keyword evidence="4 5" id="KW-0472">Membrane</keyword>
<evidence type="ECO:0000256" key="1">
    <source>
        <dbReference type="ARBA" id="ARBA00004141"/>
    </source>
</evidence>
<name>A0A4R5WN56_9MYCO</name>
<dbReference type="PANTHER" id="PTHR31310:SF7">
    <property type="entry name" value="PA-PHOSPHATASE RELATED-FAMILY PROTEIN DDB_G0268928"/>
    <property type="match status" value="1"/>
</dbReference>
<keyword evidence="3 5" id="KW-1133">Transmembrane helix</keyword>
<dbReference type="InterPro" id="IPR045977">
    <property type="entry name" value="DUF5933"/>
</dbReference>
<protein>
    <submittedName>
        <fullName evidence="8">DUF5933 domain-containing protein</fullName>
    </submittedName>
</protein>
<reference evidence="8" key="1">
    <citation type="submission" date="2023-06" db="EMBL/GenBank/DDBJ databases">
        <title>Identification of two novel mycobacterium reveal diversities and complexities of Mycobacterium gordonae clade.</title>
        <authorList>
            <person name="Matsumoto Y."/>
            <person name="Nakamura S."/>
            <person name="Motooka D."/>
            <person name="Fukushima K."/>
        </authorList>
    </citation>
    <scope>NUCLEOTIDE SEQUENCE</scope>
    <source>
        <strain evidence="8">TY812</strain>
    </source>
</reference>
<dbReference type="AlphaFoldDB" id="A0A4R5WN56"/>
<evidence type="ECO:0000313" key="9">
    <source>
        <dbReference type="Proteomes" id="UP001229081"/>
    </source>
</evidence>
<evidence type="ECO:0000256" key="2">
    <source>
        <dbReference type="ARBA" id="ARBA00022692"/>
    </source>
</evidence>